<name>A0A7J6MV09_PEROL</name>
<accession>A0A7J6MV09</accession>
<comment type="caution">
    <text evidence="2">The sequence shown here is derived from an EMBL/GenBank/DDBJ whole genome shotgun (WGS) entry which is preliminary data.</text>
</comment>
<feature type="compositionally biased region" description="Basic and acidic residues" evidence="1">
    <location>
        <begin position="212"/>
        <end position="230"/>
    </location>
</feature>
<evidence type="ECO:0000313" key="3">
    <source>
        <dbReference type="Proteomes" id="UP000541610"/>
    </source>
</evidence>
<protein>
    <submittedName>
        <fullName evidence="2">Uncharacterized protein</fullName>
    </submittedName>
</protein>
<gene>
    <name evidence="2" type="ORF">FOZ60_000988</name>
</gene>
<organism evidence="2 3">
    <name type="scientific">Perkinsus olseni</name>
    <name type="common">Perkinsus atlanticus</name>
    <dbReference type="NCBI Taxonomy" id="32597"/>
    <lineage>
        <taxon>Eukaryota</taxon>
        <taxon>Sar</taxon>
        <taxon>Alveolata</taxon>
        <taxon>Perkinsozoa</taxon>
        <taxon>Perkinsea</taxon>
        <taxon>Perkinsida</taxon>
        <taxon>Perkinsidae</taxon>
        <taxon>Perkinsus</taxon>
    </lineage>
</organism>
<reference evidence="2 3" key="1">
    <citation type="submission" date="2020-04" db="EMBL/GenBank/DDBJ databases">
        <title>Perkinsus olseni comparative genomics.</title>
        <authorList>
            <person name="Bogema D.R."/>
        </authorList>
    </citation>
    <scope>NUCLEOTIDE SEQUENCE [LARGE SCALE GENOMIC DNA]</scope>
    <source>
        <strain evidence="2">00978-12</strain>
    </source>
</reference>
<feature type="non-terminal residue" evidence="2">
    <location>
        <position position="301"/>
    </location>
</feature>
<dbReference type="AlphaFoldDB" id="A0A7J6MV09"/>
<proteinExistence type="predicted"/>
<feature type="region of interest" description="Disordered" evidence="1">
    <location>
        <begin position="177"/>
        <end position="261"/>
    </location>
</feature>
<dbReference type="EMBL" id="JABANP010001119">
    <property type="protein sequence ID" value="KAF4675452.1"/>
    <property type="molecule type" value="Genomic_DNA"/>
</dbReference>
<feature type="compositionally biased region" description="Polar residues" evidence="1">
    <location>
        <begin position="196"/>
        <end position="207"/>
    </location>
</feature>
<dbReference type="Proteomes" id="UP000541610">
    <property type="component" value="Unassembled WGS sequence"/>
</dbReference>
<evidence type="ECO:0000313" key="2">
    <source>
        <dbReference type="EMBL" id="KAF4675452.1"/>
    </source>
</evidence>
<sequence length="301" mass="32612">MAEQAGLTMGSTDALTTAATITMRVIDEQLAVLSAYPQHLVTAAQMPAKMTALETTTSDLKLQVYTLDALRACRKLWRLACELHTSSSCMRVGTEQLRPLELGGRLKEIEDRIGELEEQLRESRRSAELPSNDLVYDLENTQLNHDDDIEVTILSDDHEDIGGAEELPRGVFRSFEKNSAAPTSSGDGGLPAGISRVTSRATGSGQSWPGEGNRRVGEDDDLPRIPRELPKGMARVGRGDTEREATPTSATTAGRGSFGDEASGWVCINTDKFMKVGMDVLVDAELPQGLKRITDLENAAP</sequence>
<dbReference type="OrthoDB" id="10445531at2759"/>
<evidence type="ECO:0000256" key="1">
    <source>
        <dbReference type="SAM" id="MobiDB-lite"/>
    </source>
</evidence>